<sequence length="127" mass="14536">MKKILTLIISISMLISCSNNDDNITSELNIRLSNVSQYDFQNIVVNTSTGNTAFENISPQEMTSYKTFKTAYRYAYVKLEIDGETYTLQPSDYVGETPLKKGNYTYQIDANDSQEQYEKLTLTLIKE</sequence>
<accession>A0A1M5V814</accession>
<dbReference type="EMBL" id="FQXQ01000003">
    <property type="protein sequence ID" value="SHH71073.1"/>
    <property type="molecule type" value="Genomic_DNA"/>
</dbReference>
<dbReference type="Proteomes" id="UP000184109">
    <property type="component" value="Unassembled WGS sequence"/>
</dbReference>
<proteinExistence type="predicted"/>
<dbReference type="PROSITE" id="PS51257">
    <property type="entry name" value="PROKAR_LIPOPROTEIN"/>
    <property type="match status" value="1"/>
</dbReference>
<organism evidence="1 2">
    <name type="scientific">Wenyingzhuangia marina</name>
    <dbReference type="NCBI Taxonomy" id="1195760"/>
    <lineage>
        <taxon>Bacteria</taxon>
        <taxon>Pseudomonadati</taxon>
        <taxon>Bacteroidota</taxon>
        <taxon>Flavobacteriia</taxon>
        <taxon>Flavobacteriales</taxon>
        <taxon>Flavobacteriaceae</taxon>
        <taxon>Wenyingzhuangia</taxon>
    </lineage>
</organism>
<keyword evidence="2" id="KW-1185">Reference proteome</keyword>
<evidence type="ECO:0000313" key="1">
    <source>
        <dbReference type="EMBL" id="SHH71073.1"/>
    </source>
</evidence>
<reference evidence="2" key="1">
    <citation type="submission" date="2016-11" db="EMBL/GenBank/DDBJ databases">
        <authorList>
            <person name="Varghese N."/>
            <person name="Submissions S."/>
        </authorList>
    </citation>
    <scope>NUCLEOTIDE SEQUENCE [LARGE SCALE GENOMIC DNA]</scope>
    <source>
        <strain evidence="2">DSM 100572</strain>
    </source>
</reference>
<gene>
    <name evidence="1" type="ORF">SAMN05444281_1569</name>
</gene>
<dbReference type="AlphaFoldDB" id="A0A1M5V814"/>
<evidence type="ECO:0000313" key="2">
    <source>
        <dbReference type="Proteomes" id="UP000184109"/>
    </source>
</evidence>
<protein>
    <submittedName>
        <fullName evidence="1">Uncharacterized protein</fullName>
    </submittedName>
</protein>
<name>A0A1M5V814_9FLAO</name>